<gene>
    <name evidence="2" type="ORF">GCM10011365_04910</name>
</gene>
<proteinExistence type="predicted"/>
<evidence type="ECO:0000313" key="2">
    <source>
        <dbReference type="EMBL" id="GGF86869.1"/>
    </source>
</evidence>
<evidence type="ECO:0000256" key="1">
    <source>
        <dbReference type="SAM" id="SignalP"/>
    </source>
</evidence>
<dbReference type="AlphaFoldDB" id="A0A917CHB2"/>
<reference evidence="2" key="1">
    <citation type="journal article" date="2014" name="Int. J. Syst. Evol. Microbiol.">
        <title>Complete genome sequence of Corynebacterium casei LMG S-19264T (=DSM 44701T), isolated from a smear-ripened cheese.</title>
        <authorList>
            <consortium name="US DOE Joint Genome Institute (JGI-PGF)"/>
            <person name="Walter F."/>
            <person name="Albersmeier A."/>
            <person name="Kalinowski J."/>
            <person name="Ruckert C."/>
        </authorList>
    </citation>
    <scope>NUCLEOTIDE SEQUENCE</scope>
    <source>
        <strain evidence="2">CGMCC 1.12181</strain>
    </source>
</reference>
<dbReference type="Proteomes" id="UP000605253">
    <property type="component" value="Unassembled WGS sequence"/>
</dbReference>
<comment type="caution">
    <text evidence="2">The sequence shown here is derived from an EMBL/GenBank/DDBJ whole genome shotgun (WGS) entry which is preliminary data.</text>
</comment>
<keyword evidence="1" id="KW-0732">Signal</keyword>
<name>A0A917CHB2_9GAMM</name>
<sequence length="87" mass="9788">MIKQAFKFKKLLFLLILSIIFSQAYAQYEMKKYTINSGGEKMSAGQYELTASIGQTDANNTLTGGSYSLNAGFWHENTDLIFKDGFK</sequence>
<reference evidence="2" key="2">
    <citation type="submission" date="2020-09" db="EMBL/GenBank/DDBJ databases">
        <authorList>
            <person name="Sun Q."/>
            <person name="Zhou Y."/>
        </authorList>
    </citation>
    <scope>NUCLEOTIDE SEQUENCE</scope>
    <source>
        <strain evidence="2">CGMCC 1.12181</strain>
    </source>
</reference>
<protein>
    <submittedName>
        <fullName evidence="2">Uncharacterized protein</fullName>
    </submittedName>
</protein>
<organism evidence="2 3">
    <name type="scientific">Marinicella pacifica</name>
    <dbReference type="NCBI Taxonomy" id="1171543"/>
    <lineage>
        <taxon>Bacteria</taxon>
        <taxon>Pseudomonadati</taxon>
        <taxon>Pseudomonadota</taxon>
        <taxon>Gammaproteobacteria</taxon>
        <taxon>Lysobacterales</taxon>
        <taxon>Marinicellaceae</taxon>
        <taxon>Marinicella</taxon>
    </lineage>
</organism>
<accession>A0A917CHB2</accession>
<dbReference type="EMBL" id="BMEO01000002">
    <property type="protein sequence ID" value="GGF86869.1"/>
    <property type="molecule type" value="Genomic_DNA"/>
</dbReference>
<keyword evidence="3" id="KW-1185">Reference proteome</keyword>
<evidence type="ECO:0000313" key="3">
    <source>
        <dbReference type="Proteomes" id="UP000605253"/>
    </source>
</evidence>
<dbReference type="RefSeq" id="WP_188364094.1">
    <property type="nucleotide sequence ID" value="NZ_BAABJF010000032.1"/>
</dbReference>
<feature type="signal peptide" evidence="1">
    <location>
        <begin position="1"/>
        <end position="26"/>
    </location>
</feature>
<feature type="chain" id="PRO_5037848128" evidence="1">
    <location>
        <begin position="27"/>
        <end position="87"/>
    </location>
</feature>